<evidence type="ECO:0000256" key="2">
    <source>
        <dbReference type="ARBA" id="ARBA00022729"/>
    </source>
</evidence>
<sequence>MSKLKLIAASVSMAASVFIAAPLSFAQDILVVDTATVLQDSKAGQDIETKVRQIGDAMQSELQPEQNALKTEKASLDAKIEGKTQDDIRADQVLVAQGQAYTRKLQAYAQKTDKRSKELVATERTALSAFGEKMSEAAEAIRVQKGAKIVMTSADVYLFDDSVDITQEVIAKMDQDSPTIAVTRVTLPDQPAQQQR</sequence>
<comment type="caution">
    <text evidence="4">The sequence shown here is derived from an EMBL/GenBank/DDBJ whole genome shotgun (WGS) entry which is preliminary data.</text>
</comment>
<proteinExistence type="inferred from homology"/>
<dbReference type="SMART" id="SM00935">
    <property type="entry name" value="OmpH"/>
    <property type="match status" value="1"/>
</dbReference>
<evidence type="ECO:0000313" key="4">
    <source>
        <dbReference type="EMBL" id="MFC6199961.1"/>
    </source>
</evidence>
<dbReference type="PANTHER" id="PTHR35089:SF1">
    <property type="entry name" value="CHAPERONE PROTEIN SKP"/>
    <property type="match status" value="1"/>
</dbReference>
<dbReference type="EMBL" id="JBHSSW010000066">
    <property type="protein sequence ID" value="MFC6199961.1"/>
    <property type="molecule type" value="Genomic_DNA"/>
</dbReference>
<name>A0ABW1SEJ7_9PROT</name>
<keyword evidence="2 3" id="KW-0732">Signal</keyword>
<protein>
    <submittedName>
        <fullName evidence="4">OmpH family outer membrane protein</fullName>
    </submittedName>
</protein>
<evidence type="ECO:0000313" key="5">
    <source>
        <dbReference type="Proteomes" id="UP001596303"/>
    </source>
</evidence>
<dbReference type="PANTHER" id="PTHR35089">
    <property type="entry name" value="CHAPERONE PROTEIN SKP"/>
    <property type="match status" value="1"/>
</dbReference>
<gene>
    <name evidence="4" type="ORF">ACFQDM_17950</name>
</gene>
<dbReference type="Pfam" id="PF03938">
    <property type="entry name" value="OmpH"/>
    <property type="match status" value="1"/>
</dbReference>
<dbReference type="RefSeq" id="WP_377381669.1">
    <property type="nucleotide sequence ID" value="NZ_JBHSSW010000066.1"/>
</dbReference>
<evidence type="ECO:0000256" key="1">
    <source>
        <dbReference type="ARBA" id="ARBA00009091"/>
    </source>
</evidence>
<organism evidence="4 5">
    <name type="scientific">Ponticaulis profundi</name>
    <dbReference type="NCBI Taxonomy" id="2665222"/>
    <lineage>
        <taxon>Bacteria</taxon>
        <taxon>Pseudomonadati</taxon>
        <taxon>Pseudomonadota</taxon>
        <taxon>Alphaproteobacteria</taxon>
        <taxon>Hyphomonadales</taxon>
        <taxon>Hyphomonadaceae</taxon>
        <taxon>Ponticaulis</taxon>
    </lineage>
</organism>
<feature type="chain" id="PRO_5046164453" evidence="3">
    <location>
        <begin position="27"/>
        <end position="196"/>
    </location>
</feature>
<dbReference type="Gene3D" id="3.30.910.20">
    <property type="entry name" value="Skp domain"/>
    <property type="match status" value="1"/>
</dbReference>
<dbReference type="SUPFAM" id="SSF111384">
    <property type="entry name" value="OmpH-like"/>
    <property type="match status" value="1"/>
</dbReference>
<reference evidence="5" key="1">
    <citation type="journal article" date="2019" name="Int. J. Syst. Evol. Microbiol.">
        <title>The Global Catalogue of Microorganisms (GCM) 10K type strain sequencing project: providing services to taxonomists for standard genome sequencing and annotation.</title>
        <authorList>
            <consortium name="The Broad Institute Genomics Platform"/>
            <consortium name="The Broad Institute Genome Sequencing Center for Infectious Disease"/>
            <person name="Wu L."/>
            <person name="Ma J."/>
        </authorList>
    </citation>
    <scope>NUCLEOTIDE SEQUENCE [LARGE SCALE GENOMIC DNA]</scope>
    <source>
        <strain evidence="5">CGMCC-1.15741</strain>
    </source>
</reference>
<keyword evidence="5" id="KW-1185">Reference proteome</keyword>
<dbReference type="Proteomes" id="UP001596303">
    <property type="component" value="Unassembled WGS sequence"/>
</dbReference>
<comment type="similarity">
    <text evidence="1">Belongs to the Skp family.</text>
</comment>
<feature type="signal peptide" evidence="3">
    <location>
        <begin position="1"/>
        <end position="26"/>
    </location>
</feature>
<evidence type="ECO:0000256" key="3">
    <source>
        <dbReference type="SAM" id="SignalP"/>
    </source>
</evidence>
<accession>A0ABW1SEJ7</accession>
<dbReference type="InterPro" id="IPR005632">
    <property type="entry name" value="Chaperone_Skp"/>
</dbReference>
<dbReference type="InterPro" id="IPR024930">
    <property type="entry name" value="Skp_dom_sf"/>
</dbReference>